<organism evidence="10 11">
    <name type="scientific">Mumia zhuanghuii</name>
    <dbReference type="NCBI Taxonomy" id="2585211"/>
    <lineage>
        <taxon>Bacteria</taxon>
        <taxon>Bacillati</taxon>
        <taxon>Actinomycetota</taxon>
        <taxon>Actinomycetes</taxon>
        <taxon>Propionibacteriales</taxon>
        <taxon>Nocardioidaceae</taxon>
        <taxon>Mumia</taxon>
    </lineage>
</organism>
<sequence length="509" mass="52761">MPAPSSSLNAARRARDLDTLASGGVVDVLVVGGGVTGTGVALDAAARGLSVVLVDKHDLAFGTSRWSSKLVHGGLRYLATGDVGVAYESARERGILIERTAPHLVRALPNVFPLTESVSARTAALIRVGHLAGDTLRRAAGTPGTILPRSRRISGMEVRRYAPAVRADGLRGGLVFWDGQLVDDVRLVVALARTAASLGARILTRTTAVDVTGSGAVLRDELTGSTFQLDARAVVNAAGVWAGTVADGITMRPSRGTHLVLRDETLGGLTGALNLPVPGTSSRFLLVLPAGDGRVYVGLTDEEVSGEIPDVPTASEDEITFLLETVSLSLQRPLTRDDVIGTFSGLRPLLDAGEGETSDLSRKHVVLTGDDGLVSVVGGKLTTYRRMAEDAVDAALAAAGLDAGPCRTASLPLVGAASRASLGAVAAPPRLVARYGTEATDVVAEAAGDPAMLQPIAPHVPTVPAELRFAVRHEGALDVDDLLDRRTRTGLVAADRELAVPYAEAALSR</sequence>
<evidence type="ECO:0000313" key="10">
    <source>
        <dbReference type="EMBL" id="KAA1422161.1"/>
    </source>
</evidence>
<evidence type="ECO:0000256" key="1">
    <source>
        <dbReference type="ARBA" id="ARBA00001974"/>
    </source>
</evidence>
<evidence type="ECO:0000259" key="8">
    <source>
        <dbReference type="Pfam" id="PF01266"/>
    </source>
</evidence>
<proteinExistence type="inferred from homology"/>
<dbReference type="InterPro" id="IPR006076">
    <property type="entry name" value="FAD-dep_OxRdtase"/>
</dbReference>
<dbReference type="RefSeq" id="WP_149770118.1">
    <property type="nucleotide sequence ID" value="NZ_VDFQ02000004.1"/>
</dbReference>
<dbReference type="PANTHER" id="PTHR11985">
    <property type="entry name" value="GLYCEROL-3-PHOSPHATE DEHYDROGENASE"/>
    <property type="match status" value="1"/>
</dbReference>
<name>A0A5Q6RVT6_9ACTN</name>
<evidence type="ECO:0000256" key="3">
    <source>
        <dbReference type="ARBA" id="ARBA00022630"/>
    </source>
</evidence>
<dbReference type="PRINTS" id="PR01001">
    <property type="entry name" value="FADG3PDH"/>
</dbReference>
<dbReference type="PANTHER" id="PTHR11985:SF35">
    <property type="entry name" value="ANAEROBIC GLYCEROL-3-PHOSPHATE DEHYDROGENASE SUBUNIT A"/>
    <property type="match status" value="1"/>
</dbReference>
<dbReference type="Pfam" id="PF01266">
    <property type="entry name" value="DAO"/>
    <property type="match status" value="1"/>
</dbReference>
<keyword evidence="6 7" id="KW-0560">Oxidoreductase</keyword>
<dbReference type="Gene3D" id="3.50.50.60">
    <property type="entry name" value="FAD/NAD(P)-binding domain"/>
    <property type="match status" value="1"/>
</dbReference>
<feature type="domain" description="FAD dependent oxidoreductase" evidence="8">
    <location>
        <begin position="27"/>
        <end position="385"/>
    </location>
</feature>
<protein>
    <recommendedName>
        <fullName evidence="7">Glycerol-3-phosphate dehydrogenase</fullName>
        <ecNumber evidence="7">1.1.5.3</ecNumber>
    </recommendedName>
</protein>
<keyword evidence="4" id="KW-0319">Glycerol metabolism</keyword>
<dbReference type="Gene3D" id="3.30.9.10">
    <property type="entry name" value="D-Amino Acid Oxidase, subunit A, domain 2"/>
    <property type="match status" value="1"/>
</dbReference>
<dbReference type="Proteomes" id="UP000307768">
    <property type="component" value="Unassembled WGS sequence"/>
</dbReference>
<comment type="catalytic activity">
    <reaction evidence="7">
        <text>a quinone + sn-glycerol 3-phosphate = dihydroxyacetone phosphate + a quinol</text>
        <dbReference type="Rhea" id="RHEA:18977"/>
        <dbReference type="ChEBI" id="CHEBI:24646"/>
        <dbReference type="ChEBI" id="CHEBI:57597"/>
        <dbReference type="ChEBI" id="CHEBI:57642"/>
        <dbReference type="ChEBI" id="CHEBI:132124"/>
        <dbReference type="EC" id="1.1.5.3"/>
    </reaction>
</comment>
<dbReference type="OrthoDB" id="9766796at2"/>
<evidence type="ECO:0000256" key="6">
    <source>
        <dbReference type="ARBA" id="ARBA00023002"/>
    </source>
</evidence>
<comment type="similarity">
    <text evidence="2 7">Belongs to the FAD-dependent glycerol-3-phosphate dehydrogenase family.</text>
</comment>
<dbReference type="InterPro" id="IPR036188">
    <property type="entry name" value="FAD/NAD-bd_sf"/>
</dbReference>
<evidence type="ECO:0000259" key="9">
    <source>
        <dbReference type="Pfam" id="PF16901"/>
    </source>
</evidence>
<reference evidence="10 11" key="1">
    <citation type="submission" date="2019-09" db="EMBL/GenBank/DDBJ databases">
        <title>Mumia zhuanghuii sp. nov. isolated from the intestinal contents of plateau pika (Ochotona curzoniae) in the Qinghai-Tibet plateau of China.</title>
        <authorList>
            <person name="Tian Z."/>
        </authorList>
    </citation>
    <scope>NUCLEOTIDE SEQUENCE [LARGE SCALE GENOMIC DNA]</scope>
    <source>
        <strain evidence="11">350</strain>
    </source>
</reference>
<dbReference type="EMBL" id="VDFQ02000004">
    <property type="protein sequence ID" value="KAA1422161.1"/>
    <property type="molecule type" value="Genomic_DNA"/>
</dbReference>
<dbReference type="Gene3D" id="1.10.8.870">
    <property type="entry name" value="Alpha-glycerophosphate oxidase, cap domain"/>
    <property type="match status" value="1"/>
</dbReference>
<dbReference type="SUPFAM" id="SSF51905">
    <property type="entry name" value="FAD/NAD(P)-binding domain"/>
    <property type="match status" value="1"/>
</dbReference>
<accession>A0A5Q6RVT6</accession>
<gene>
    <name evidence="10" type="ORF">FE697_013340</name>
</gene>
<dbReference type="GO" id="GO:0004368">
    <property type="term" value="F:glycerol-3-phosphate dehydrogenase (quinone) activity"/>
    <property type="evidence" value="ECO:0007669"/>
    <property type="project" value="UniProtKB-EC"/>
</dbReference>
<dbReference type="PROSITE" id="PS00978">
    <property type="entry name" value="FAD_G3PDH_2"/>
    <property type="match status" value="1"/>
</dbReference>
<dbReference type="InterPro" id="IPR031656">
    <property type="entry name" value="DAO_C"/>
</dbReference>
<comment type="caution">
    <text evidence="10">The sequence shown here is derived from an EMBL/GenBank/DDBJ whole genome shotgun (WGS) entry which is preliminary data.</text>
</comment>
<dbReference type="GO" id="GO:0046168">
    <property type="term" value="P:glycerol-3-phosphate catabolic process"/>
    <property type="evidence" value="ECO:0007669"/>
    <property type="project" value="TreeGrafter"/>
</dbReference>
<comment type="cofactor">
    <cofactor evidence="1 7">
        <name>FAD</name>
        <dbReference type="ChEBI" id="CHEBI:57692"/>
    </cofactor>
</comment>
<evidence type="ECO:0000256" key="5">
    <source>
        <dbReference type="ARBA" id="ARBA00022827"/>
    </source>
</evidence>
<dbReference type="EC" id="1.1.5.3" evidence="7"/>
<evidence type="ECO:0000313" key="11">
    <source>
        <dbReference type="Proteomes" id="UP000307768"/>
    </source>
</evidence>
<evidence type="ECO:0000256" key="7">
    <source>
        <dbReference type="RuleBase" id="RU361217"/>
    </source>
</evidence>
<keyword evidence="3 7" id="KW-0285">Flavoprotein</keyword>
<feature type="domain" description="Alpha-glycerophosphate oxidase C-terminal" evidence="9">
    <location>
        <begin position="406"/>
        <end position="499"/>
    </location>
</feature>
<dbReference type="GO" id="GO:0006071">
    <property type="term" value="P:glycerol metabolic process"/>
    <property type="evidence" value="ECO:0007669"/>
    <property type="project" value="UniProtKB-KW"/>
</dbReference>
<evidence type="ECO:0000256" key="2">
    <source>
        <dbReference type="ARBA" id="ARBA00007330"/>
    </source>
</evidence>
<dbReference type="InterPro" id="IPR038299">
    <property type="entry name" value="DAO_C_sf"/>
</dbReference>
<dbReference type="AlphaFoldDB" id="A0A5Q6RVT6"/>
<dbReference type="GO" id="GO:0009331">
    <property type="term" value="C:glycerol-3-phosphate dehydrogenase (FAD) complex"/>
    <property type="evidence" value="ECO:0007669"/>
    <property type="project" value="UniProtKB-UniRule"/>
</dbReference>
<dbReference type="PROSITE" id="PS00977">
    <property type="entry name" value="FAD_G3PDH_1"/>
    <property type="match status" value="1"/>
</dbReference>
<dbReference type="InterPro" id="IPR000447">
    <property type="entry name" value="G3P_DH_FAD-dep"/>
</dbReference>
<dbReference type="Pfam" id="PF16901">
    <property type="entry name" value="DAO_C"/>
    <property type="match status" value="1"/>
</dbReference>
<keyword evidence="5" id="KW-0274">FAD</keyword>
<evidence type="ECO:0000256" key="4">
    <source>
        <dbReference type="ARBA" id="ARBA00022798"/>
    </source>
</evidence>